<reference evidence="1" key="1">
    <citation type="submission" date="2018-05" db="EMBL/GenBank/DDBJ databases">
        <title>Draft genome of Mucuna pruriens seed.</title>
        <authorList>
            <person name="Nnadi N.E."/>
            <person name="Vos R."/>
            <person name="Hasami M.H."/>
            <person name="Devisetty U.K."/>
            <person name="Aguiy J.C."/>
        </authorList>
    </citation>
    <scope>NUCLEOTIDE SEQUENCE [LARGE SCALE GENOMIC DNA]</scope>
    <source>
        <strain evidence="1">JCA_2017</strain>
    </source>
</reference>
<protein>
    <submittedName>
        <fullName evidence="1">Uncharacterized protein</fullName>
    </submittedName>
</protein>
<evidence type="ECO:0000313" key="1">
    <source>
        <dbReference type="EMBL" id="RDX88507.1"/>
    </source>
</evidence>
<gene>
    <name evidence="1" type="ORF">CR513_29886</name>
</gene>
<sequence length="184" mass="19953">MMDRSMIDAASGGALMDKTPAATRHLISNMASNTQQFGIKGATPSRMVNGVSLTSLVRQLVVGQHQPSIAVRVCGICTFVEHLIDMCPTLQEIESDHLESVGSIVEFEIPRTTILTIATTKSANIWQLTIFRGPNEAVGDKQPKDLAYYELQQHTISAKFKCHDLRPQNTGGSASKHCESATVG</sequence>
<dbReference type="EMBL" id="QJKJ01005920">
    <property type="protein sequence ID" value="RDX88507.1"/>
    <property type="molecule type" value="Genomic_DNA"/>
</dbReference>
<feature type="non-terminal residue" evidence="1">
    <location>
        <position position="1"/>
    </location>
</feature>
<comment type="caution">
    <text evidence="1">The sequence shown here is derived from an EMBL/GenBank/DDBJ whole genome shotgun (WGS) entry which is preliminary data.</text>
</comment>
<keyword evidence="2" id="KW-1185">Reference proteome</keyword>
<dbReference type="AlphaFoldDB" id="A0A371GD87"/>
<accession>A0A371GD87</accession>
<evidence type="ECO:0000313" key="2">
    <source>
        <dbReference type="Proteomes" id="UP000257109"/>
    </source>
</evidence>
<name>A0A371GD87_MUCPR</name>
<proteinExistence type="predicted"/>
<dbReference type="OrthoDB" id="694103at2759"/>
<dbReference type="Proteomes" id="UP000257109">
    <property type="component" value="Unassembled WGS sequence"/>
</dbReference>
<organism evidence="1 2">
    <name type="scientific">Mucuna pruriens</name>
    <name type="common">Velvet bean</name>
    <name type="synonym">Dolichos pruriens</name>
    <dbReference type="NCBI Taxonomy" id="157652"/>
    <lineage>
        <taxon>Eukaryota</taxon>
        <taxon>Viridiplantae</taxon>
        <taxon>Streptophyta</taxon>
        <taxon>Embryophyta</taxon>
        <taxon>Tracheophyta</taxon>
        <taxon>Spermatophyta</taxon>
        <taxon>Magnoliopsida</taxon>
        <taxon>eudicotyledons</taxon>
        <taxon>Gunneridae</taxon>
        <taxon>Pentapetalae</taxon>
        <taxon>rosids</taxon>
        <taxon>fabids</taxon>
        <taxon>Fabales</taxon>
        <taxon>Fabaceae</taxon>
        <taxon>Papilionoideae</taxon>
        <taxon>50 kb inversion clade</taxon>
        <taxon>NPAAA clade</taxon>
        <taxon>indigoferoid/millettioid clade</taxon>
        <taxon>Phaseoleae</taxon>
        <taxon>Mucuna</taxon>
    </lineage>
</organism>